<evidence type="ECO:0000313" key="2">
    <source>
        <dbReference type="EMBL" id="WRT66671.1"/>
    </source>
</evidence>
<dbReference type="EMBL" id="CP141884">
    <property type="protein sequence ID" value="WRT66671.1"/>
    <property type="molecule type" value="Genomic_DNA"/>
</dbReference>
<proteinExistence type="predicted"/>
<accession>A0ABZ1CY39</accession>
<gene>
    <name evidence="2" type="ORF">IL334_003631</name>
</gene>
<feature type="region of interest" description="Disordered" evidence="1">
    <location>
        <begin position="261"/>
        <end position="280"/>
    </location>
</feature>
<protein>
    <submittedName>
        <fullName evidence="2">Uncharacterized protein</fullName>
    </submittedName>
</protein>
<name>A0ABZ1CY39_9TREE</name>
<keyword evidence="3" id="KW-1185">Reference proteome</keyword>
<dbReference type="RefSeq" id="XP_062791411.1">
    <property type="nucleotide sequence ID" value="XM_062935360.1"/>
</dbReference>
<dbReference type="Proteomes" id="UP001329825">
    <property type="component" value="Chromosome 4"/>
</dbReference>
<evidence type="ECO:0000313" key="3">
    <source>
        <dbReference type="Proteomes" id="UP001329825"/>
    </source>
</evidence>
<sequence>MLIDVVSFDEDPAKQSLTVHVNGDFYSCGFAEKLVHEIERAAITTTLNTLNSATHSKMTADDIATMTREAIYLTAQKEGLKTQHQQLTQDLYDRLQKQSTSFEDISKVHSSLQLPHFPPSTSFEHDPGYSRTNHQVNLSLTPNRLDDIINEAAQLADEKEHEAEKRKKAAPQVMRFPSHRSSRFDDFASALNTSLQKAITEQSELSEEAYKSEFDLSQALYPAVRAAFDPPPTISFYRSDQNQTVEPTIVELLGLFKEDNSSNFTRTESAAPSSECSAGQ</sequence>
<reference evidence="2 3" key="1">
    <citation type="submission" date="2024-01" db="EMBL/GenBank/DDBJ databases">
        <title>Comparative genomics of Cryptococcus and Kwoniella reveals pathogenesis evolution and contrasting modes of karyotype evolution via chromosome fusion or intercentromeric recombination.</title>
        <authorList>
            <person name="Coelho M.A."/>
            <person name="David-Palma M."/>
            <person name="Shea T."/>
            <person name="Bowers K."/>
            <person name="McGinley-Smith S."/>
            <person name="Mohammad A.W."/>
            <person name="Gnirke A."/>
            <person name="Yurkov A.M."/>
            <person name="Nowrousian M."/>
            <person name="Sun S."/>
            <person name="Cuomo C.A."/>
            <person name="Heitman J."/>
        </authorList>
    </citation>
    <scope>NUCLEOTIDE SEQUENCE [LARGE SCALE GENOMIC DNA]</scope>
    <source>
        <strain evidence="2">CBS 11374</strain>
    </source>
</reference>
<evidence type="ECO:0000256" key="1">
    <source>
        <dbReference type="SAM" id="MobiDB-lite"/>
    </source>
</evidence>
<dbReference type="GeneID" id="87955762"/>
<organism evidence="2 3">
    <name type="scientific">Kwoniella shivajii</name>
    <dbReference type="NCBI Taxonomy" id="564305"/>
    <lineage>
        <taxon>Eukaryota</taxon>
        <taxon>Fungi</taxon>
        <taxon>Dikarya</taxon>
        <taxon>Basidiomycota</taxon>
        <taxon>Agaricomycotina</taxon>
        <taxon>Tremellomycetes</taxon>
        <taxon>Tremellales</taxon>
        <taxon>Cryptococcaceae</taxon>
        <taxon>Kwoniella</taxon>
    </lineage>
</organism>